<dbReference type="GO" id="GO:0016887">
    <property type="term" value="F:ATP hydrolysis activity"/>
    <property type="evidence" value="ECO:0007669"/>
    <property type="project" value="InterPro"/>
</dbReference>
<dbReference type="SUPFAM" id="SSF52540">
    <property type="entry name" value="P-loop containing nucleoside triphosphate hydrolases"/>
    <property type="match status" value="1"/>
</dbReference>
<keyword evidence="5" id="KW-0547">Nucleotide-binding</keyword>
<reference evidence="9 10" key="1">
    <citation type="submission" date="2016-10" db="EMBL/GenBank/DDBJ databases">
        <authorList>
            <person name="de Groot N.N."/>
        </authorList>
    </citation>
    <scope>NUCLEOTIDE SEQUENCE [LARGE SCALE GENOMIC DNA]</scope>
    <source>
        <strain evidence="9 10">ATCC 35958</strain>
    </source>
</reference>
<proteinExistence type="inferred from homology"/>
<dbReference type="Pfam" id="PF08352">
    <property type="entry name" value="oligo_HPY"/>
    <property type="match status" value="1"/>
</dbReference>
<dbReference type="FunFam" id="3.40.50.300:FF:000016">
    <property type="entry name" value="Oligopeptide ABC transporter ATP-binding component"/>
    <property type="match status" value="1"/>
</dbReference>
<comment type="similarity">
    <text evidence="2">Belongs to the ABC transporter superfamily.</text>
</comment>
<dbReference type="InterPro" id="IPR003439">
    <property type="entry name" value="ABC_transporter-like_ATP-bd"/>
</dbReference>
<dbReference type="InterPro" id="IPR017871">
    <property type="entry name" value="ABC_transporter-like_CS"/>
</dbReference>
<evidence type="ECO:0000256" key="5">
    <source>
        <dbReference type="ARBA" id="ARBA00022741"/>
    </source>
</evidence>
<evidence type="ECO:0000256" key="4">
    <source>
        <dbReference type="ARBA" id="ARBA00022475"/>
    </source>
</evidence>
<evidence type="ECO:0000256" key="3">
    <source>
        <dbReference type="ARBA" id="ARBA00022448"/>
    </source>
</evidence>
<dbReference type="CDD" id="cd03257">
    <property type="entry name" value="ABC_NikE_OppD_transporters"/>
    <property type="match status" value="1"/>
</dbReference>
<name>A0A1H9K3B2_9BURK</name>
<keyword evidence="10" id="KW-1185">Reference proteome</keyword>
<protein>
    <submittedName>
        <fullName evidence="9">Peptide/nickel transport system ATP-binding protein</fullName>
    </submittedName>
</protein>
<dbReference type="GO" id="GO:0055085">
    <property type="term" value="P:transmembrane transport"/>
    <property type="evidence" value="ECO:0007669"/>
    <property type="project" value="UniProtKB-ARBA"/>
</dbReference>
<organism evidence="9 10">
    <name type="scientific">Giesbergeria anulus</name>
    <dbReference type="NCBI Taxonomy" id="180197"/>
    <lineage>
        <taxon>Bacteria</taxon>
        <taxon>Pseudomonadati</taxon>
        <taxon>Pseudomonadota</taxon>
        <taxon>Betaproteobacteria</taxon>
        <taxon>Burkholderiales</taxon>
        <taxon>Comamonadaceae</taxon>
        <taxon>Giesbergeria</taxon>
    </lineage>
</organism>
<evidence type="ECO:0000256" key="1">
    <source>
        <dbReference type="ARBA" id="ARBA00004417"/>
    </source>
</evidence>
<keyword evidence="4" id="KW-1003">Cell membrane</keyword>
<dbReference type="InterPro" id="IPR003593">
    <property type="entry name" value="AAA+_ATPase"/>
</dbReference>
<dbReference type="InterPro" id="IPR027417">
    <property type="entry name" value="P-loop_NTPase"/>
</dbReference>
<dbReference type="PANTHER" id="PTHR43297">
    <property type="entry name" value="OLIGOPEPTIDE TRANSPORT ATP-BINDING PROTEIN APPD"/>
    <property type="match status" value="1"/>
</dbReference>
<evidence type="ECO:0000313" key="9">
    <source>
        <dbReference type="EMBL" id="SEQ93315.1"/>
    </source>
</evidence>
<dbReference type="PROSITE" id="PS50893">
    <property type="entry name" value="ABC_TRANSPORTER_2"/>
    <property type="match status" value="1"/>
</dbReference>
<sequence length="339" mass="36109">MPIPLLEVADLHITLPTPQGRAAAVRSIGFTLERGQVLGLVGESGSGKSLTALALLGLLPEGAQARGSVRLNGQELLGLPEAALCRIRGQRIGMVFQEPMTALNPLHRIGDQVAEPLRLHQKLGRAAARQQAQALLERVGLPEAAQRMDAYPHQFSGGQRQRITIAMALACGPDLLIADEPTTALDVTLQQQILDLLQDLAAERGMALLLISHDLGLIAQNTDQMLVMYGGSVMESGPTAAVFAHLAHPYSRGLLAARPVLGLRQPLRQRLPAMSGTLPALADLPAGCPFAGRCELTLAACHRDAPPAQTGADDGHTVRCWRMEPTLYAGPGQAAWRVR</sequence>
<evidence type="ECO:0000256" key="7">
    <source>
        <dbReference type="ARBA" id="ARBA00023136"/>
    </source>
</evidence>
<dbReference type="InterPro" id="IPR050388">
    <property type="entry name" value="ABC_Ni/Peptide_Import"/>
</dbReference>
<dbReference type="GO" id="GO:0005886">
    <property type="term" value="C:plasma membrane"/>
    <property type="evidence" value="ECO:0007669"/>
    <property type="project" value="UniProtKB-SubCell"/>
</dbReference>
<evidence type="ECO:0000256" key="2">
    <source>
        <dbReference type="ARBA" id="ARBA00005417"/>
    </source>
</evidence>
<keyword evidence="7" id="KW-0472">Membrane</keyword>
<feature type="domain" description="ABC transporter" evidence="8">
    <location>
        <begin position="6"/>
        <end position="255"/>
    </location>
</feature>
<comment type="subcellular location">
    <subcellularLocation>
        <location evidence="1">Cell inner membrane</location>
        <topology evidence="1">Peripheral membrane protein</topology>
    </subcellularLocation>
</comment>
<evidence type="ECO:0000313" key="10">
    <source>
        <dbReference type="Proteomes" id="UP000199766"/>
    </source>
</evidence>
<dbReference type="NCBIfam" id="TIGR01727">
    <property type="entry name" value="oligo_HPY"/>
    <property type="match status" value="1"/>
</dbReference>
<dbReference type="AlphaFoldDB" id="A0A1H9K3B2"/>
<gene>
    <name evidence="9" type="ORF">SAMN02982919_01425</name>
</gene>
<dbReference type="Pfam" id="PF00005">
    <property type="entry name" value="ABC_tran"/>
    <property type="match status" value="1"/>
</dbReference>
<dbReference type="Gene3D" id="3.40.50.300">
    <property type="entry name" value="P-loop containing nucleotide triphosphate hydrolases"/>
    <property type="match status" value="1"/>
</dbReference>
<dbReference type="SMART" id="SM00382">
    <property type="entry name" value="AAA"/>
    <property type="match status" value="1"/>
</dbReference>
<evidence type="ECO:0000259" key="8">
    <source>
        <dbReference type="PROSITE" id="PS50893"/>
    </source>
</evidence>
<dbReference type="InterPro" id="IPR013563">
    <property type="entry name" value="Oligopep_ABC_C"/>
</dbReference>
<dbReference type="EMBL" id="FOGD01000003">
    <property type="protein sequence ID" value="SEQ93315.1"/>
    <property type="molecule type" value="Genomic_DNA"/>
</dbReference>
<dbReference type="PANTHER" id="PTHR43297:SF2">
    <property type="entry name" value="DIPEPTIDE TRANSPORT ATP-BINDING PROTEIN DPPD"/>
    <property type="match status" value="1"/>
</dbReference>
<evidence type="ECO:0000256" key="6">
    <source>
        <dbReference type="ARBA" id="ARBA00022840"/>
    </source>
</evidence>
<dbReference type="PROSITE" id="PS00211">
    <property type="entry name" value="ABC_TRANSPORTER_1"/>
    <property type="match status" value="1"/>
</dbReference>
<keyword evidence="6 9" id="KW-0067">ATP-binding</keyword>
<accession>A0A1H9K3B2</accession>
<keyword evidence="3" id="KW-0813">Transport</keyword>
<dbReference type="Proteomes" id="UP000199766">
    <property type="component" value="Unassembled WGS sequence"/>
</dbReference>
<dbReference type="GO" id="GO:0015833">
    <property type="term" value="P:peptide transport"/>
    <property type="evidence" value="ECO:0007669"/>
    <property type="project" value="InterPro"/>
</dbReference>
<dbReference type="STRING" id="180197.SAMN02982919_01425"/>
<dbReference type="GO" id="GO:0005524">
    <property type="term" value="F:ATP binding"/>
    <property type="evidence" value="ECO:0007669"/>
    <property type="project" value="UniProtKB-KW"/>
</dbReference>